<dbReference type="InterPro" id="IPR046757">
    <property type="entry name" value="YL1_N"/>
</dbReference>
<accession>A0A0A9X7S1</accession>
<dbReference type="InterPro" id="IPR013272">
    <property type="entry name" value="Vps72/YL1_C"/>
</dbReference>
<dbReference type="PANTHER" id="PTHR13275:SF4">
    <property type="entry name" value="VACUOLAR PROTEIN SORTING-ASSOCIATED PROTEIN 72 HOMOLOG"/>
    <property type="match status" value="1"/>
</dbReference>
<proteinExistence type="inferred from homology"/>
<organism evidence="5">
    <name type="scientific">Lygus hesperus</name>
    <name type="common">Western plant bug</name>
    <dbReference type="NCBI Taxonomy" id="30085"/>
    <lineage>
        <taxon>Eukaryota</taxon>
        <taxon>Metazoa</taxon>
        <taxon>Ecdysozoa</taxon>
        <taxon>Arthropoda</taxon>
        <taxon>Hexapoda</taxon>
        <taxon>Insecta</taxon>
        <taxon>Pterygota</taxon>
        <taxon>Neoptera</taxon>
        <taxon>Paraneoptera</taxon>
        <taxon>Hemiptera</taxon>
        <taxon>Heteroptera</taxon>
        <taxon>Panheteroptera</taxon>
        <taxon>Cimicomorpha</taxon>
        <taxon>Miridae</taxon>
        <taxon>Mirini</taxon>
        <taxon>Lygus</taxon>
    </lineage>
</organism>
<feature type="compositionally biased region" description="Basic and acidic residues" evidence="3">
    <location>
        <begin position="68"/>
        <end position="92"/>
    </location>
</feature>
<comment type="similarity">
    <text evidence="1">Belongs to the VPS72/YL1 family.</text>
</comment>
<dbReference type="Pfam" id="PF08265">
    <property type="entry name" value="YL1_C"/>
    <property type="match status" value="1"/>
</dbReference>
<reference evidence="5" key="1">
    <citation type="journal article" date="2014" name="PLoS ONE">
        <title>Transcriptome-Based Identification of ABC Transporters in the Western Tarnished Plant Bug Lygus hesperus.</title>
        <authorList>
            <person name="Hull J.J."/>
            <person name="Chaney K."/>
            <person name="Geib S.M."/>
            <person name="Fabrick J.A."/>
            <person name="Brent C.S."/>
            <person name="Walsh D."/>
            <person name="Lavine L.C."/>
        </authorList>
    </citation>
    <scope>NUCLEOTIDE SEQUENCE</scope>
</reference>
<evidence type="ECO:0000259" key="4">
    <source>
        <dbReference type="SMART" id="SM00993"/>
    </source>
</evidence>
<dbReference type="GO" id="GO:0005634">
    <property type="term" value="C:nucleus"/>
    <property type="evidence" value="ECO:0007669"/>
    <property type="project" value="TreeGrafter"/>
</dbReference>
<dbReference type="PANTHER" id="PTHR13275">
    <property type="entry name" value="YL-1 PROTEIN TRANSCRIPTION FACTOR-LIKE 1"/>
    <property type="match status" value="1"/>
</dbReference>
<gene>
    <name evidence="5" type="ORF">CM83_51603</name>
</gene>
<feature type="domain" description="Vps72/YL1 C-terminal" evidence="4">
    <location>
        <begin position="328"/>
        <end position="357"/>
    </location>
</feature>
<dbReference type="AlphaFoldDB" id="A0A0A9X7S1"/>
<reference evidence="5" key="2">
    <citation type="submission" date="2014-07" db="EMBL/GenBank/DDBJ databases">
        <authorList>
            <person name="Hull J."/>
        </authorList>
    </citation>
    <scope>NUCLEOTIDE SEQUENCE</scope>
</reference>
<sequence>MAANRERRVTAGNKLARLLNEEEDQDDFYKTTYGGFEEIEDDIDYKSEESGEDIVDSDFSIDENDEVVSDHEDDGKKGEKKVLTRAYKEPKKPEKKKKKDDSPVKKEKPKQIKSKSADRNQYDPCFWFAERKSVRKSTTVKSAATAQRVKERTSAQEKRKKFVPSDTWKPTQEELLEEAKITEEENLKSLEKFYKMESEKKKHRPTKKVFTGPTIKYHSVAMPLIEEIPLSDDEEDDVKTELKKEYSHTVPHDLPIELIDSNGLEVAMEVEIACDTTENEEKKPPKEVRTKTVVTDKKCERTFITFSSKAEFRKAFPPRKPPRVRETRLCPFTGRPARYFDPRTEVPFRSVQTFKVIREAYYVQLDQKVAKGTTEGLDKDELEKWIAWRQKQNAAKQAQNRIRIEPSSLHLAQIKM</sequence>
<evidence type="ECO:0000256" key="3">
    <source>
        <dbReference type="SAM" id="MobiDB-lite"/>
    </source>
</evidence>
<name>A0A0A9X7S1_LYGHE</name>
<dbReference type="EMBL" id="GBHO01026822">
    <property type="protein sequence ID" value="JAG16782.1"/>
    <property type="molecule type" value="Transcribed_RNA"/>
</dbReference>
<feature type="compositionally biased region" description="Basic and acidic residues" evidence="3">
    <location>
        <begin position="148"/>
        <end position="157"/>
    </location>
</feature>
<feature type="compositionally biased region" description="Acidic residues" evidence="3">
    <location>
        <begin position="50"/>
        <end position="67"/>
    </location>
</feature>
<feature type="region of interest" description="Disordered" evidence="3">
    <location>
        <begin position="40"/>
        <end position="118"/>
    </location>
</feature>
<feature type="region of interest" description="Disordered" evidence="3">
    <location>
        <begin position="138"/>
        <end position="169"/>
    </location>
</feature>
<dbReference type="SMART" id="SM00993">
    <property type="entry name" value="YL1_C"/>
    <property type="match status" value="1"/>
</dbReference>
<protein>
    <recommendedName>
        <fullName evidence="2">Vacuolar protein sorting-associated protein 72 homolog</fullName>
    </recommendedName>
</protein>
<evidence type="ECO:0000256" key="1">
    <source>
        <dbReference type="ARBA" id="ARBA00006832"/>
    </source>
</evidence>
<evidence type="ECO:0000256" key="2">
    <source>
        <dbReference type="ARBA" id="ARBA00020000"/>
    </source>
</evidence>
<evidence type="ECO:0000313" key="5">
    <source>
        <dbReference type="EMBL" id="JAG16782.1"/>
    </source>
</evidence>
<feature type="compositionally biased region" description="Basic and acidic residues" evidence="3">
    <location>
        <begin position="99"/>
        <end position="118"/>
    </location>
</feature>
<dbReference type="Pfam" id="PF05764">
    <property type="entry name" value="YL1"/>
    <property type="match status" value="1"/>
</dbReference>